<evidence type="ECO:0000313" key="2">
    <source>
        <dbReference type="EnsemblMetazoa" id="CLYHEMP023468.1"/>
    </source>
</evidence>
<feature type="chain" id="PRO_5029690262" evidence="1">
    <location>
        <begin position="21"/>
        <end position="195"/>
    </location>
</feature>
<keyword evidence="1" id="KW-0732">Signal</keyword>
<evidence type="ECO:0000313" key="3">
    <source>
        <dbReference type="Proteomes" id="UP000594262"/>
    </source>
</evidence>
<protein>
    <submittedName>
        <fullName evidence="2">Uncharacterized protein</fullName>
    </submittedName>
</protein>
<proteinExistence type="predicted"/>
<organism evidence="2 3">
    <name type="scientific">Clytia hemisphaerica</name>
    <dbReference type="NCBI Taxonomy" id="252671"/>
    <lineage>
        <taxon>Eukaryota</taxon>
        <taxon>Metazoa</taxon>
        <taxon>Cnidaria</taxon>
        <taxon>Hydrozoa</taxon>
        <taxon>Hydroidolina</taxon>
        <taxon>Leptothecata</taxon>
        <taxon>Obeliida</taxon>
        <taxon>Clytiidae</taxon>
        <taxon>Clytia</taxon>
    </lineage>
</organism>
<reference evidence="2" key="1">
    <citation type="submission" date="2021-01" db="UniProtKB">
        <authorList>
            <consortium name="EnsemblMetazoa"/>
        </authorList>
    </citation>
    <scope>IDENTIFICATION</scope>
</reference>
<evidence type="ECO:0000256" key="1">
    <source>
        <dbReference type="SAM" id="SignalP"/>
    </source>
</evidence>
<feature type="signal peptide" evidence="1">
    <location>
        <begin position="1"/>
        <end position="20"/>
    </location>
</feature>
<dbReference type="AlphaFoldDB" id="A0A7M5XLC2"/>
<sequence>MLGKLLFCCFTLCAMQGMTASMTTSKPAKPLNSKIQQCLTTYKECSDKWYCFVDWFCQCKSKYSDCCDEAFQCEKIEPKCSGKYCEIINPKYRDCLKDSLRCPLAPAQTTKKNVPQNPKIVKCLDEYKECKKGFFCGPLDIFCGCKKQYAKCCDEAFKCEEIEPKCSGKYCEIIDPKYRECLKDSLRCPLSLAEN</sequence>
<accession>A0A7M5XLC2</accession>
<keyword evidence="3" id="KW-1185">Reference proteome</keyword>
<dbReference type="Proteomes" id="UP000594262">
    <property type="component" value="Unplaced"/>
</dbReference>
<name>A0A7M5XLC2_9CNID</name>
<dbReference type="EnsemblMetazoa" id="CLYHEMT023468.1">
    <property type="protein sequence ID" value="CLYHEMP023468.1"/>
    <property type="gene ID" value="CLYHEMG023468"/>
</dbReference>